<evidence type="ECO:0000256" key="1">
    <source>
        <dbReference type="ARBA" id="ARBA00022679"/>
    </source>
</evidence>
<dbReference type="AlphaFoldDB" id="A0A285CL12"/>
<dbReference type="Pfam" id="PF00583">
    <property type="entry name" value="Acetyltransf_1"/>
    <property type="match status" value="1"/>
</dbReference>
<dbReference type="Gene3D" id="3.40.630.30">
    <property type="match status" value="1"/>
</dbReference>
<feature type="domain" description="N-acetyltransferase" evidence="3">
    <location>
        <begin position="7"/>
        <end position="158"/>
    </location>
</feature>
<protein>
    <submittedName>
        <fullName evidence="4">Predicted N-acetyltransferase YhbS</fullName>
    </submittedName>
</protein>
<evidence type="ECO:0000256" key="2">
    <source>
        <dbReference type="ARBA" id="ARBA00023315"/>
    </source>
</evidence>
<dbReference type="InterPro" id="IPR000182">
    <property type="entry name" value="GNAT_dom"/>
</dbReference>
<reference evidence="4 5" key="1">
    <citation type="submission" date="2017-08" db="EMBL/GenBank/DDBJ databases">
        <authorList>
            <person name="de Groot N.N."/>
        </authorList>
    </citation>
    <scope>NUCLEOTIDE SEQUENCE [LARGE SCALE GENOMIC DNA]</scope>
    <source>
        <strain evidence="4 5">JC228</strain>
    </source>
</reference>
<gene>
    <name evidence="4" type="ORF">SAMN05877753_102429</name>
</gene>
<sequence>MLKTSQFEMVEYSEKYAAQVAEMWNESRDSWGGDQTVKTAESIRYSQESSGNITTFLVLDGEKVVGYCGLSEYRDDTGALYIPLLNVHPSYHGKRLGKLLVLKAIEKTIELGWPRLDLYTWPGNTKAVPLYKKCGFFWEDRDNTTHLINFIPSLIHHPLCKEFFAKNDWYQSSVRTIEVKPDGRKENGFTYYAYDFRGDNDEYLQCEFELTGRTLRAIHTNDLSIELNLPSHELIEGEQYEAKLCIINKNDVPITVQAASYSNERVEISYSEKTEILGGENILTLPFAVRQTEFGEPAKGKTHPLFKIELSVNGFSFPIGVGIRPKSPAKCQLFLKNQFAKAGSSQTIYAEIESFLDYDTTIEIEPVLDEHLEFPAVPINAQLERKGITVVEIPCIVKKPGLHSGKWVIHTNKENGERNTFTKLQTLWIPGIHVNGFGETDEEWTIVNGFTKVTLQKENNLVNVHRIGQKQGFTHFRFPQVGKPYSNELSKLKAEVIVQQTENVITLQAKYPLSSHPGLEFYSIFSLHTEGLLEYQIKIVNSGEVTYKNLYVNQNFHHQLKHTVLPLGNEIVKFTEPKETEYANIDSKKITESWMYTEYHPYHYGISWPKSANVFITGWFFYVEQSIMHLAPNQTKDFEPIVLAAGTFQSWQDFRSFTIGEDFTDDEKYIEDFLLETHNKNPIVKDATVSVTLASKRILSVSGSGEISINGEKAVHQLFERQRNLQTNFHIGTDKLNPGLVYLEGSFISESRKLRQELYILSLDPMQNVEIEYVEDQGLNSMKASNGFFEWRAASSFFPGLYSLKLQNREWLDSSYPALVPKQWWNPWSGGIYHMVAGISSYSLARETTKVEKTTLIDSGENKWTGLKITTKIENHPQWKGLELNQYFVSLAGAPVLAAFSSLMHPARVIDELSITQTANFLTANELPTIYYDQNGLECTYSGGVDEQIISQADNLYCDRLQLNNKIHSLQFLDPVQDSEWYLNREVTQREVSQKVSALPGRKVFTNPHFYISHSHPILKKSLRLFRLLSFKEV</sequence>
<accession>A0A285CL12</accession>
<keyword evidence="2" id="KW-0012">Acyltransferase</keyword>
<evidence type="ECO:0000313" key="4">
    <source>
        <dbReference type="EMBL" id="SNX68242.1"/>
    </source>
</evidence>
<keyword evidence="1 4" id="KW-0808">Transferase</keyword>
<proteinExistence type="predicted"/>
<dbReference type="GO" id="GO:0016747">
    <property type="term" value="F:acyltransferase activity, transferring groups other than amino-acyl groups"/>
    <property type="evidence" value="ECO:0007669"/>
    <property type="project" value="InterPro"/>
</dbReference>
<keyword evidence="5" id="KW-1185">Reference proteome</keyword>
<dbReference type="PROSITE" id="PS51186">
    <property type="entry name" value="GNAT"/>
    <property type="match status" value="1"/>
</dbReference>
<dbReference type="Proteomes" id="UP000219546">
    <property type="component" value="Unassembled WGS sequence"/>
</dbReference>
<dbReference type="OrthoDB" id="9776689at2"/>
<dbReference type="InterPro" id="IPR050832">
    <property type="entry name" value="Bact_Acetyltransf"/>
</dbReference>
<dbReference type="CDD" id="cd04301">
    <property type="entry name" value="NAT_SF"/>
    <property type="match status" value="1"/>
</dbReference>
<dbReference type="RefSeq" id="WP_097157612.1">
    <property type="nucleotide sequence ID" value="NZ_JBEPMQ010000001.1"/>
</dbReference>
<dbReference type="EMBL" id="OAOP01000002">
    <property type="protein sequence ID" value="SNX68242.1"/>
    <property type="molecule type" value="Genomic_DNA"/>
</dbReference>
<dbReference type="PANTHER" id="PTHR43877">
    <property type="entry name" value="AMINOALKYLPHOSPHONATE N-ACETYLTRANSFERASE-RELATED-RELATED"/>
    <property type="match status" value="1"/>
</dbReference>
<evidence type="ECO:0000259" key="3">
    <source>
        <dbReference type="PROSITE" id="PS51186"/>
    </source>
</evidence>
<dbReference type="SUPFAM" id="SSF55729">
    <property type="entry name" value="Acyl-CoA N-acyltransferases (Nat)"/>
    <property type="match status" value="1"/>
</dbReference>
<dbReference type="InterPro" id="IPR016181">
    <property type="entry name" value="Acyl_CoA_acyltransferase"/>
</dbReference>
<name>A0A285CL12_9BACI</name>
<organism evidence="4 5">
    <name type="scientific">Bacillus oleivorans</name>
    <dbReference type="NCBI Taxonomy" id="1448271"/>
    <lineage>
        <taxon>Bacteria</taxon>
        <taxon>Bacillati</taxon>
        <taxon>Bacillota</taxon>
        <taxon>Bacilli</taxon>
        <taxon>Bacillales</taxon>
        <taxon>Bacillaceae</taxon>
        <taxon>Bacillus</taxon>
    </lineage>
</organism>
<evidence type="ECO:0000313" key="5">
    <source>
        <dbReference type="Proteomes" id="UP000219546"/>
    </source>
</evidence>